<proteinExistence type="predicted"/>
<dbReference type="PROSITE" id="PS50003">
    <property type="entry name" value="PH_DOMAIN"/>
    <property type="match status" value="1"/>
</dbReference>
<dbReference type="Gene3D" id="2.30.29.30">
    <property type="entry name" value="Pleckstrin-homology domain (PH domain)/Phosphotyrosine-binding domain (PTB)"/>
    <property type="match status" value="1"/>
</dbReference>
<dbReference type="InterPro" id="IPR011993">
    <property type="entry name" value="PH-like_dom_sf"/>
</dbReference>
<dbReference type="Pfam" id="PF00169">
    <property type="entry name" value="PH"/>
    <property type="match status" value="1"/>
</dbReference>
<dbReference type="FunFam" id="2.30.29.30:FF:000286">
    <property type="entry name" value="PH-protein kinase domain containing protein"/>
    <property type="match status" value="1"/>
</dbReference>
<organism evidence="2 3">
    <name type="scientific">Blepharisma stoltei</name>
    <dbReference type="NCBI Taxonomy" id="1481888"/>
    <lineage>
        <taxon>Eukaryota</taxon>
        <taxon>Sar</taxon>
        <taxon>Alveolata</taxon>
        <taxon>Ciliophora</taxon>
        <taxon>Postciliodesmatophora</taxon>
        <taxon>Heterotrichea</taxon>
        <taxon>Heterotrichida</taxon>
        <taxon>Blepharismidae</taxon>
        <taxon>Blepharisma</taxon>
    </lineage>
</organism>
<protein>
    <recommendedName>
        <fullName evidence="1">PH domain-containing protein</fullName>
    </recommendedName>
</protein>
<dbReference type="InterPro" id="IPR051707">
    <property type="entry name" value="PI-Interact_SigTrans_Reg"/>
</dbReference>
<dbReference type="PANTHER" id="PTHR14336">
    <property type="entry name" value="TANDEM PH DOMAIN CONTAINING PROTEIN"/>
    <property type="match status" value="1"/>
</dbReference>
<sequence length="128" mass="15246">MDRDNIENFEVILREGWIEKQSRFVKEWRRRWLVLTPKFLFTFKQQHAYRDKPTETLRLQACLACKSAVEETKKDFSFKVETKERIFYFSALDRNDKDGWIGAIARAMVRPEVLRTLSEENALNGVKA</sequence>
<feature type="domain" description="PH" evidence="1">
    <location>
        <begin position="11"/>
        <end position="109"/>
    </location>
</feature>
<dbReference type="InterPro" id="IPR001849">
    <property type="entry name" value="PH_domain"/>
</dbReference>
<dbReference type="PANTHER" id="PTHR14336:SF8">
    <property type="entry name" value="PROTEIN OPY1"/>
    <property type="match status" value="1"/>
</dbReference>
<keyword evidence="3" id="KW-1185">Reference proteome</keyword>
<dbReference type="SUPFAM" id="SSF50729">
    <property type="entry name" value="PH domain-like"/>
    <property type="match status" value="1"/>
</dbReference>
<evidence type="ECO:0000313" key="3">
    <source>
        <dbReference type="Proteomes" id="UP001162131"/>
    </source>
</evidence>
<dbReference type="Proteomes" id="UP001162131">
    <property type="component" value="Unassembled WGS sequence"/>
</dbReference>
<evidence type="ECO:0000313" key="2">
    <source>
        <dbReference type="EMBL" id="CAG9331292.1"/>
    </source>
</evidence>
<gene>
    <name evidence="2" type="ORF">BSTOLATCC_MIC53367</name>
</gene>
<dbReference type="AlphaFoldDB" id="A0AAU9JU54"/>
<comment type="caution">
    <text evidence="2">The sequence shown here is derived from an EMBL/GenBank/DDBJ whole genome shotgun (WGS) entry which is preliminary data.</text>
</comment>
<reference evidence="2" key="1">
    <citation type="submission" date="2021-09" db="EMBL/GenBank/DDBJ databases">
        <authorList>
            <consortium name="AG Swart"/>
            <person name="Singh M."/>
            <person name="Singh A."/>
            <person name="Seah K."/>
            <person name="Emmerich C."/>
        </authorList>
    </citation>
    <scope>NUCLEOTIDE SEQUENCE</scope>
    <source>
        <strain evidence="2">ATCC30299</strain>
    </source>
</reference>
<accession>A0AAU9JU54</accession>
<evidence type="ECO:0000259" key="1">
    <source>
        <dbReference type="PROSITE" id="PS50003"/>
    </source>
</evidence>
<dbReference type="SMART" id="SM00233">
    <property type="entry name" value="PH"/>
    <property type="match status" value="1"/>
</dbReference>
<name>A0AAU9JU54_9CILI</name>
<dbReference type="EMBL" id="CAJZBQ010000053">
    <property type="protein sequence ID" value="CAG9331292.1"/>
    <property type="molecule type" value="Genomic_DNA"/>
</dbReference>